<accession>A0AAD9PC11</accession>
<dbReference type="EMBL" id="JAODUO010000041">
    <property type="protein sequence ID" value="KAK2191990.1"/>
    <property type="molecule type" value="Genomic_DNA"/>
</dbReference>
<evidence type="ECO:0000313" key="3">
    <source>
        <dbReference type="Proteomes" id="UP001209878"/>
    </source>
</evidence>
<keyword evidence="3" id="KW-1185">Reference proteome</keyword>
<proteinExistence type="predicted"/>
<evidence type="ECO:0000256" key="1">
    <source>
        <dbReference type="SAM" id="MobiDB-lite"/>
    </source>
</evidence>
<reference evidence="2" key="1">
    <citation type="journal article" date="2023" name="Mol. Biol. Evol.">
        <title>Third-Generation Sequencing Reveals the Adaptive Role of the Epigenome in Three Deep-Sea Polychaetes.</title>
        <authorList>
            <person name="Perez M."/>
            <person name="Aroh O."/>
            <person name="Sun Y."/>
            <person name="Lan Y."/>
            <person name="Juniper S.K."/>
            <person name="Young C.R."/>
            <person name="Angers B."/>
            <person name="Qian P.Y."/>
        </authorList>
    </citation>
    <scope>NUCLEOTIDE SEQUENCE</scope>
    <source>
        <strain evidence="2">R07B-5</strain>
    </source>
</reference>
<sequence length="112" mass="11676">MAEVLGLNSCAKPAQDPALSSPKLADSISVEVQSQAATHDVGPTKRCCMGTQTTTALVNGAHRPLASEAERGTAGSRGTTRTEREVGAWFQGKSSHDPCESHITCFAFGTSN</sequence>
<name>A0AAD9PC11_RIDPI</name>
<evidence type="ECO:0000313" key="2">
    <source>
        <dbReference type="EMBL" id="KAK2191990.1"/>
    </source>
</evidence>
<organism evidence="2 3">
    <name type="scientific">Ridgeia piscesae</name>
    <name type="common">Tubeworm</name>
    <dbReference type="NCBI Taxonomy" id="27915"/>
    <lineage>
        <taxon>Eukaryota</taxon>
        <taxon>Metazoa</taxon>
        <taxon>Spiralia</taxon>
        <taxon>Lophotrochozoa</taxon>
        <taxon>Annelida</taxon>
        <taxon>Polychaeta</taxon>
        <taxon>Sedentaria</taxon>
        <taxon>Canalipalpata</taxon>
        <taxon>Sabellida</taxon>
        <taxon>Siboglinidae</taxon>
        <taxon>Ridgeia</taxon>
    </lineage>
</organism>
<feature type="region of interest" description="Disordered" evidence="1">
    <location>
        <begin position="60"/>
        <end position="83"/>
    </location>
</feature>
<comment type="caution">
    <text evidence="2">The sequence shown here is derived from an EMBL/GenBank/DDBJ whole genome shotgun (WGS) entry which is preliminary data.</text>
</comment>
<dbReference type="AlphaFoldDB" id="A0AAD9PC11"/>
<gene>
    <name evidence="2" type="ORF">NP493_41g03032</name>
</gene>
<feature type="region of interest" description="Disordered" evidence="1">
    <location>
        <begin position="1"/>
        <end position="22"/>
    </location>
</feature>
<protein>
    <submittedName>
        <fullName evidence="2">Uncharacterized protein</fullName>
    </submittedName>
</protein>
<dbReference type="Proteomes" id="UP001209878">
    <property type="component" value="Unassembled WGS sequence"/>
</dbReference>